<dbReference type="PANTHER" id="PTHR36849">
    <property type="entry name" value="CYTOPLASMIC PROTEIN-RELATED"/>
    <property type="match status" value="1"/>
</dbReference>
<organism evidence="2 3">
    <name type="scientific">Methylosinus sporium</name>
    <dbReference type="NCBI Taxonomy" id="428"/>
    <lineage>
        <taxon>Bacteria</taxon>
        <taxon>Pseudomonadati</taxon>
        <taxon>Pseudomonadota</taxon>
        <taxon>Alphaproteobacteria</taxon>
        <taxon>Hyphomicrobiales</taxon>
        <taxon>Methylocystaceae</taxon>
        <taxon>Methylosinus</taxon>
    </lineage>
</organism>
<accession>A0A549T7L3</accession>
<comment type="caution">
    <text evidence="2">The sequence shown here is derived from an EMBL/GenBank/DDBJ whole genome shotgun (WGS) entry which is preliminary data.</text>
</comment>
<dbReference type="EMBL" id="VJMF01000007">
    <property type="protein sequence ID" value="TRL37858.1"/>
    <property type="molecule type" value="Genomic_DNA"/>
</dbReference>
<gene>
    <name evidence="2" type="ORF">FM996_01670</name>
</gene>
<sequence length="134" mass="15301">MFKIKRAYEPASAADGKRILVDRLWPRGLSKAKAALDEWDRLVAPSDALRRWYAHSPQRWREFKMRYASELRDTCPQELKRLRALGRGHVVTLLFASRAPELNNAAALKEIIETRRASSPAAARNPRPHDARSG</sequence>
<dbReference type="InterPro" id="IPR052552">
    <property type="entry name" value="YeaO-like"/>
</dbReference>
<dbReference type="Pfam" id="PF22752">
    <property type="entry name" value="DUF488-N3i"/>
    <property type="match status" value="1"/>
</dbReference>
<feature type="region of interest" description="Disordered" evidence="1">
    <location>
        <begin position="115"/>
        <end position="134"/>
    </location>
</feature>
<dbReference type="Proteomes" id="UP000316781">
    <property type="component" value="Unassembled WGS sequence"/>
</dbReference>
<protein>
    <submittedName>
        <fullName evidence="2">DUF488 family protein</fullName>
    </submittedName>
</protein>
<dbReference type="AlphaFoldDB" id="A0A549T7L3"/>
<dbReference type="RefSeq" id="WP_142861549.1">
    <property type="nucleotide sequence ID" value="NZ_VJMF01000007.1"/>
</dbReference>
<name>A0A549T7L3_METSR</name>
<reference evidence="2 3" key="1">
    <citation type="submission" date="2019-07" db="EMBL/GenBank/DDBJ databases">
        <title>Ln-dependent methylotrophs.</title>
        <authorList>
            <person name="Tani A."/>
        </authorList>
    </citation>
    <scope>NUCLEOTIDE SEQUENCE [LARGE SCALE GENOMIC DNA]</scope>
    <source>
        <strain evidence="2 3">SM89A</strain>
    </source>
</reference>
<proteinExistence type="predicted"/>
<dbReference type="PANTHER" id="PTHR36849:SF1">
    <property type="entry name" value="CYTOPLASMIC PROTEIN"/>
    <property type="match status" value="1"/>
</dbReference>
<evidence type="ECO:0000256" key="1">
    <source>
        <dbReference type="SAM" id="MobiDB-lite"/>
    </source>
</evidence>
<evidence type="ECO:0000313" key="3">
    <source>
        <dbReference type="Proteomes" id="UP000316781"/>
    </source>
</evidence>
<evidence type="ECO:0000313" key="2">
    <source>
        <dbReference type="EMBL" id="TRL37858.1"/>
    </source>
</evidence>